<gene>
    <name evidence="5" type="ORF">E3J62_08675</name>
</gene>
<evidence type="ECO:0000256" key="3">
    <source>
        <dbReference type="PROSITE-ProRule" id="PRU00169"/>
    </source>
</evidence>
<feature type="domain" description="Response regulatory" evidence="4">
    <location>
        <begin position="4"/>
        <end position="119"/>
    </location>
</feature>
<dbReference type="PANTHER" id="PTHR44591:SF14">
    <property type="entry name" value="PROTEIN PILG"/>
    <property type="match status" value="1"/>
</dbReference>
<dbReference type="SUPFAM" id="SSF52172">
    <property type="entry name" value="CheY-like"/>
    <property type="match status" value="1"/>
</dbReference>
<dbReference type="GO" id="GO:0000160">
    <property type="term" value="P:phosphorelay signal transduction system"/>
    <property type="evidence" value="ECO:0007669"/>
    <property type="project" value="UniProtKB-KW"/>
</dbReference>
<comment type="caution">
    <text evidence="3">Lacks conserved residue(s) required for the propagation of feature annotation.</text>
</comment>
<evidence type="ECO:0000256" key="2">
    <source>
        <dbReference type="ARBA" id="ARBA00023012"/>
    </source>
</evidence>
<dbReference type="PROSITE" id="PS50110">
    <property type="entry name" value="RESPONSE_REGULATORY"/>
    <property type="match status" value="1"/>
</dbReference>
<protein>
    <submittedName>
        <fullName evidence="5">Response regulator</fullName>
    </submittedName>
</protein>
<dbReference type="Proteomes" id="UP000315525">
    <property type="component" value="Unassembled WGS sequence"/>
</dbReference>
<sequence>MKNRVLVVDESAFIRKVIGDIFQRANYEICGEASTVTEAVDLYKESKPSLVTLGMVMTDMNGLDGIRAIKRVDEEARIVIVSSLGRTALIDAALKLGAREFIVKPFRPSRILEAAKRATKG</sequence>
<evidence type="ECO:0000313" key="5">
    <source>
        <dbReference type="EMBL" id="TET45044.1"/>
    </source>
</evidence>
<dbReference type="Pfam" id="PF00072">
    <property type="entry name" value="Response_reg"/>
    <property type="match status" value="1"/>
</dbReference>
<proteinExistence type="predicted"/>
<dbReference type="InterPro" id="IPR011006">
    <property type="entry name" value="CheY-like_superfamily"/>
</dbReference>
<evidence type="ECO:0000259" key="4">
    <source>
        <dbReference type="PROSITE" id="PS50110"/>
    </source>
</evidence>
<dbReference type="EMBL" id="SOJN01000098">
    <property type="protein sequence ID" value="TET45044.1"/>
    <property type="molecule type" value="Genomic_DNA"/>
</dbReference>
<accession>A0A523UR87</accession>
<evidence type="ECO:0000313" key="6">
    <source>
        <dbReference type="Proteomes" id="UP000315525"/>
    </source>
</evidence>
<comment type="caution">
    <text evidence="5">The sequence shown here is derived from an EMBL/GenBank/DDBJ whole genome shotgun (WGS) entry which is preliminary data.</text>
</comment>
<dbReference type="InterPro" id="IPR001789">
    <property type="entry name" value="Sig_transdc_resp-reg_receiver"/>
</dbReference>
<name>A0A523UR87_UNCT6</name>
<organism evidence="5 6">
    <name type="scientific">candidate division TA06 bacterium</name>
    <dbReference type="NCBI Taxonomy" id="2250710"/>
    <lineage>
        <taxon>Bacteria</taxon>
        <taxon>Bacteria division TA06</taxon>
    </lineage>
</organism>
<evidence type="ECO:0000256" key="1">
    <source>
        <dbReference type="ARBA" id="ARBA00022553"/>
    </source>
</evidence>
<reference evidence="5 6" key="1">
    <citation type="submission" date="2019-03" db="EMBL/GenBank/DDBJ databases">
        <title>Metabolic potential of uncultured bacteria and archaea associated with petroleum seepage in deep-sea sediments.</title>
        <authorList>
            <person name="Dong X."/>
            <person name="Hubert C."/>
        </authorList>
    </citation>
    <scope>NUCLEOTIDE SEQUENCE [LARGE SCALE GENOMIC DNA]</scope>
    <source>
        <strain evidence="5">E44_bin18</strain>
    </source>
</reference>
<keyword evidence="1" id="KW-0597">Phosphoprotein</keyword>
<keyword evidence="2" id="KW-0902">Two-component regulatory system</keyword>
<dbReference type="SMART" id="SM00448">
    <property type="entry name" value="REC"/>
    <property type="match status" value="1"/>
</dbReference>
<dbReference type="InterPro" id="IPR050595">
    <property type="entry name" value="Bact_response_regulator"/>
</dbReference>
<dbReference type="PANTHER" id="PTHR44591">
    <property type="entry name" value="STRESS RESPONSE REGULATOR PROTEIN 1"/>
    <property type="match status" value="1"/>
</dbReference>
<dbReference type="Gene3D" id="3.40.50.2300">
    <property type="match status" value="1"/>
</dbReference>
<dbReference type="AlphaFoldDB" id="A0A523UR87"/>